<keyword evidence="1" id="KW-0472">Membrane</keyword>
<keyword evidence="1" id="KW-1133">Transmembrane helix</keyword>
<dbReference type="Proteomes" id="UP000078486">
    <property type="component" value="Unassembled WGS sequence"/>
</dbReference>
<protein>
    <submittedName>
        <fullName evidence="2">Uncharacterized protein</fullName>
    </submittedName>
</protein>
<dbReference type="STRING" id="1184151.AW736_11140"/>
<evidence type="ECO:0000313" key="2">
    <source>
        <dbReference type="EMBL" id="OAM89867.1"/>
    </source>
</evidence>
<gene>
    <name evidence="2" type="ORF">AW736_11140</name>
</gene>
<organism evidence="2 3">
    <name type="scientific">Termitidicoccus mucosus</name>
    <dbReference type="NCBI Taxonomy" id="1184151"/>
    <lineage>
        <taxon>Bacteria</taxon>
        <taxon>Pseudomonadati</taxon>
        <taxon>Verrucomicrobiota</taxon>
        <taxon>Opitutia</taxon>
        <taxon>Opitutales</taxon>
        <taxon>Opitutaceae</taxon>
        <taxon>Termitidicoccus</taxon>
    </lineage>
</organism>
<reference evidence="2 3" key="1">
    <citation type="submission" date="2016-01" db="EMBL/GenBank/DDBJ databases">
        <title>High potential of lignocellulose degradation of a new Verrucomicrobia species.</title>
        <authorList>
            <person name="Wang Y."/>
            <person name="Shi Y."/>
            <person name="Qiu Z."/>
            <person name="Liu S."/>
            <person name="Yang H."/>
        </authorList>
    </citation>
    <scope>NUCLEOTIDE SEQUENCE [LARGE SCALE GENOMIC DNA]</scope>
    <source>
        <strain evidence="2 3">TSB47</strain>
    </source>
</reference>
<evidence type="ECO:0000313" key="3">
    <source>
        <dbReference type="Proteomes" id="UP000078486"/>
    </source>
</evidence>
<evidence type="ECO:0000256" key="1">
    <source>
        <dbReference type="SAM" id="Phobius"/>
    </source>
</evidence>
<name>A0A178IKP2_9BACT</name>
<dbReference type="AlphaFoldDB" id="A0A178IKP2"/>
<sequence length="146" mass="14860">MFSSKSSSSSTTNYNDSSRNLSAETGALLASEGSYVNTGVGGDYVLNYDLGADVAGKSLDLAALIGNAMKALASDAVTNSNQTSQQAFAKANEMVENNAKLAGQSMDTALAFASNAKPVGATIIDTIPFIAFAAAAALVAYGVMRK</sequence>
<comment type="caution">
    <text evidence="2">The sequence shown here is derived from an EMBL/GenBank/DDBJ whole genome shotgun (WGS) entry which is preliminary data.</text>
</comment>
<feature type="transmembrane region" description="Helical" evidence="1">
    <location>
        <begin position="126"/>
        <end position="144"/>
    </location>
</feature>
<proteinExistence type="predicted"/>
<keyword evidence="3" id="KW-1185">Reference proteome</keyword>
<accession>A0A178IKP2</accession>
<keyword evidence="1" id="KW-0812">Transmembrane</keyword>
<dbReference type="RefSeq" id="WP_068770326.1">
    <property type="nucleotide sequence ID" value="NZ_CP109796.1"/>
</dbReference>
<dbReference type="EMBL" id="LRRQ01000076">
    <property type="protein sequence ID" value="OAM89867.1"/>
    <property type="molecule type" value="Genomic_DNA"/>
</dbReference>